<dbReference type="PANTHER" id="PTHR43390:SF1">
    <property type="entry name" value="CHLOROPLAST PROCESSING PEPTIDASE"/>
    <property type="match status" value="1"/>
</dbReference>
<dbReference type="PANTHER" id="PTHR43390">
    <property type="entry name" value="SIGNAL PEPTIDASE I"/>
    <property type="match status" value="1"/>
</dbReference>
<evidence type="ECO:0000256" key="2">
    <source>
        <dbReference type="ARBA" id="ARBA00009370"/>
    </source>
</evidence>
<dbReference type="PROSITE" id="PS00760">
    <property type="entry name" value="SPASE_I_2"/>
    <property type="match status" value="1"/>
</dbReference>
<dbReference type="Proteomes" id="UP000051643">
    <property type="component" value="Unassembled WGS sequence"/>
</dbReference>
<evidence type="ECO:0000256" key="6">
    <source>
        <dbReference type="PIRSR" id="PIRSR600223-1"/>
    </source>
</evidence>
<keyword evidence="7" id="KW-0812">Transmembrane</keyword>
<dbReference type="RefSeq" id="WP_057482747.1">
    <property type="nucleotide sequence ID" value="NZ_BMWR01000005.1"/>
</dbReference>
<evidence type="ECO:0000313" key="10">
    <source>
        <dbReference type="Proteomes" id="UP000051643"/>
    </source>
</evidence>
<keyword evidence="7" id="KW-0472">Membrane</keyword>
<feature type="transmembrane region" description="Helical" evidence="7">
    <location>
        <begin position="86"/>
        <end position="104"/>
    </location>
</feature>
<comment type="similarity">
    <text evidence="2 7">Belongs to the peptidase S26 family.</text>
</comment>
<dbReference type="GO" id="GO:0006465">
    <property type="term" value="P:signal peptide processing"/>
    <property type="evidence" value="ECO:0007669"/>
    <property type="project" value="InterPro"/>
</dbReference>
<dbReference type="GO" id="GO:0009003">
    <property type="term" value="F:signal peptidase activity"/>
    <property type="evidence" value="ECO:0007669"/>
    <property type="project" value="UniProtKB-EC"/>
</dbReference>
<name>A0A0Q9Z6B9_9FLAO</name>
<evidence type="ECO:0000256" key="5">
    <source>
        <dbReference type="ARBA" id="ARBA00022801"/>
    </source>
</evidence>
<dbReference type="EMBL" id="LKTP01000035">
    <property type="protein sequence ID" value="KRG27401.1"/>
    <property type="molecule type" value="Genomic_DNA"/>
</dbReference>
<accession>A0A0Q9Z6B9</accession>
<comment type="caution">
    <text evidence="9">The sequence shown here is derived from an EMBL/GenBank/DDBJ whole genome shotgun (WGS) entry which is preliminary data.</text>
</comment>
<proteinExistence type="inferred from homology"/>
<dbReference type="AlphaFoldDB" id="A0A0Q9Z6B9"/>
<dbReference type="Gene3D" id="2.10.109.10">
    <property type="entry name" value="Umud Fragment, subunit A"/>
    <property type="match status" value="2"/>
</dbReference>
<keyword evidence="7" id="KW-0645">Protease</keyword>
<dbReference type="OrthoDB" id="9802919at2"/>
<comment type="subcellular location">
    <subcellularLocation>
        <location evidence="7">Membrane</location>
        <topology evidence="7">Single-pass type II membrane protein</topology>
    </subcellularLocation>
</comment>
<comment type="catalytic activity">
    <reaction evidence="1 7">
        <text>Cleavage of hydrophobic, N-terminal signal or leader sequences from secreted and periplasmic proteins.</text>
        <dbReference type="EC" id="3.4.21.89"/>
    </reaction>
</comment>
<sequence>MTFSQWFLLFVGIQVIHFLGTFKLYKKAGRKPWEAAIPIYNAVVLMKIINRPWWWTILLFIPIVNLIMFPVLWVETVRSFGKHSKLDTWLAILTFGFYIYYLNYFLDVSYINDRSLKPRTSVGEWVSSILFGIIAATIVHTYFIQPYTIPSSSLEKTLLVGDFLLVSKINYGARIPMTTIAAPMVHDTIPGLGKSYLFNDEKEEKNSSWINKFQFPYLRFPGFEKIERNDLVVFNQPADTLLDMNDFSPERNYYKPVDKKTNLVKRAVGVPGDTLEIKEGYIYINGKRTVLPDRAKPQYNFFINTQGQAIDQNLLNKRYGAREGLKYPTGKFALNKDGGYLLTLTDSEANLISKNPVVKDVRKLLSKPGEPQSVFPYIDTLSWNLDNYGPIYIPKKGSTVKLNKSNLPFYKRIISEYEDNQIQIKNGEIFINGLQTDAYTFKQDYYWMMGDNRQNSLDARKWGYVPFDHVVGKPVFIWLSLNNMEEGWNKIRWDRMFTTVGGEGKPRSYLVYFIVLLLIIFGIQKVLKNKRH</sequence>
<dbReference type="InterPro" id="IPR019757">
    <property type="entry name" value="Pept_S26A_signal_pept_1_Lys-AS"/>
</dbReference>
<dbReference type="PRINTS" id="PR00727">
    <property type="entry name" value="LEADERPTASE"/>
</dbReference>
<dbReference type="InterPro" id="IPR043739">
    <property type="entry name" value="DUF5684"/>
</dbReference>
<organism evidence="9 10">
    <name type="scientific">Salegentibacter mishustinae</name>
    <dbReference type="NCBI Taxonomy" id="270918"/>
    <lineage>
        <taxon>Bacteria</taxon>
        <taxon>Pseudomonadati</taxon>
        <taxon>Bacteroidota</taxon>
        <taxon>Flavobacteriia</taxon>
        <taxon>Flavobacteriales</taxon>
        <taxon>Flavobacteriaceae</taxon>
        <taxon>Salegentibacter</taxon>
    </lineage>
</organism>
<evidence type="ECO:0000256" key="7">
    <source>
        <dbReference type="RuleBase" id="RU362042"/>
    </source>
</evidence>
<dbReference type="CDD" id="cd06530">
    <property type="entry name" value="S26_SPase_I"/>
    <property type="match status" value="2"/>
</dbReference>
<feature type="domain" description="Peptidase S26" evidence="8">
    <location>
        <begin position="441"/>
        <end position="478"/>
    </location>
</feature>
<dbReference type="InterPro" id="IPR036286">
    <property type="entry name" value="LexA/Signal_pep-like_sf"/>
</dbReference>
<evidence type="ECO:0000256" key="3">
    <source>
        <dbReference type="ARBA" id="ARBA00013208"/>
    </source>
</evidence>
<dbReference type="GO" id="GO:0016020">
    <property type="term" value="C:membrane"/>
    <property type="evidence" value="ECO:0007669"/>
    <property type="project" value="UniProtKB-SubCell"/>
</dbReference>
<feature type="transmembrane region" description="Helical" evidence="7">
    <location>
        <begin position="53"/>
        <end position="74"/>
    </location>
</feature>
<keyword evidence="5 7" id="KW-0378">Hydrolase</keyword>
<evidence type="ECO:0000313" key="9">
    <source>
        <dbReference type="EMBL" id="KRG27401.1"/>
    </source>
</evidence>
<protein>
    <recommendedName>
        <fullName evidence="4 7">Signal peptidase I</fullName>
        <ecNumber evidence="3 7">3.4.21.89</ecNumber>
    </recommendedName>
</protein>
<keyword evidence="7" id="KW-1133">Transmembrane helix</keyword>
<feature type="active site" evidence="6">
    <location>
        <position position="153"/>
    </location>
</feature>
<feature type="transmembrane region" description="Helical" evidence="7">
    <location>
        <begin position="125"/>
        <end position="144"/>
    </location>
</feature>
<dbReference type="InterPro" id="IPR000223">
    <property type="entry name" value="Pept_S26A_signal_pept_1"/>
</dbReference>
<dbReference type="STRING" id="270918.APR42_09950"/>
<dbReference type="EC" id="3.4.21.89" evidence="3 7"/>
<dbReference type="GO" id="GO:0004252">
    <property type="term" value="F:serine-type endopeptidase activity"/>
    <property type="evidence" value="ECO:0007669"/>
    <property type="project" value="InterPro"/>
</dbReference>
<gene>
    <name evidence="9" type="ORF">APR42_09950</name>
</gene>
<keyword evidence="10" id="KW-1185">Reference proteome</keyword>
<feature type="domain" description="Peptidase S26" evidence="8">
    <location>
        <begin position="124"/>
        <end position="301"/>
    </location>
</feature>
<feature type="active site" evidence="6">
    <location>
        <position position="265"/>
    </location>
</feature>
<feature type="transmembrane region" description="Helical" evidence="7">
    <location>
        <begin position="6"/>
        <end position="25"/>
    </location>
</feature>
<dbReference type="InterPro" id="IPR019533">
    <property type="entry name" value="Peptidase_S26"/>
</dbReference>
<evidence type="ECO:0000256" key="1">
    <source>
        <dbReference type="ARBA" id="ARBA00000677"/>
    </source>
</evidence>
<reference evidence="9" key="1">
    <citation type="submission" date="2015-10" db="EMBL/GenBank/DDBJ databases">
        <title>Draft genome sequence of Salegentibacter mishustinae KCTC 12263.</title>
        <authorList>
            <person name="Lin W."/>
            <person name="Zheng Q."/>
        </authorList>
    </citation>
    <scope>NUCLEOTIDE SEQUENCE [LARGE SCALE GENOMIC DNA]</scope>
    <source>
        <strain evidence="9">KCTC 12263</strain>
    </source>
</reference>
<feature type="transmembrane region" description="Helical" evidence="7">
    <location>
        <begin position="509"/>
        <end position="527"/>
    </location>
</feature>
<dbReference type="SUPFAM" id="SSF51306">
    <property type="entry name" value="LexA/Signal peptidase"/>
    <property type="match status" value="2"/>
</dbReference>
<evidence type="ECO:0000259" key="8">
    <source>
        <dbReference type="Pfam" id="PF10502"/>
    </source>
</evidence>
<dbReference type="Pfam" id="PF10502">
    <property type="entry name" value="Peptidase_S26"/>
    <property type="match status" value="2"/>
</dbReference>
<evidence type="ECO:0000256" key="4">
    <source>
        <dbReference type="ARBA" id="ARBA00019232"/>
    </source>
</evidence>
<dbReference type="NCBIfam" id="TIGR02227">
    <property type="entry name" value="sigpep_I_bact"/>
    <property type="match status" value="1"/>
</dbReference>
<dbReference type="Pfam" id="PF18936">
    <property type="entry name" value="DUF5684"/>
    <property type="match status" value="1"/>
</dbReference>
<comment type="caution">
    <text evidence="7">Lacks conserved residue(s) required for the propagation of feature annotation.</text>
</comment>